<keyword evidence="3" id="KW-1185">Reference proteome</keyword>
<dbReference type="Proteomes" id="UP000632828">
    <property type="component" value="Unassembled WGS sequence"/>
</dbReference>
<name>A0A8J6QXG9_9BACT</name>
<organism evidence="2 3">
    <name type="scientific">Pelovirga terrestris</name>
    <dbReference type="NCBI Taxonomy" id="2771352"/>
    <lineage>
        <taxon>Bacteria</taxon>
        <taxon>Pseudomonadati</taxon>
        <taxon>Thermodesulfobacteriota</taxon>
        <taxon>Desulfuromonadia</taxon>
        <taxon>Geobacterales</taxon>
        <taxon>Geobacteraceae</taxon>
        <taxon>Pelovirga</taxon>
    </lineage>
</organism>
<reference evidence="2" key="1">
    <citation type="submission" date="2020-09" db="EMBL/GenBank/DDBJ databases">
        <title>Pelobacter alkaliphilus sp. nov., a novel anaerobic arsenate-reducing bacterium from terrestrial mud volcano.</title>
        <authorList>
            <person name="Khomyakova M.A."/>
            <person name="Merkel A.Y."/>
            <person name="Slobodkin A.I."/>
        </authorList>
    </citation>
    <scope>NUCLEOTIDE SEQUENCE</scope>
    <source>
        <strain evidence="2">M08fum</strain>
    </source>
</reference>
<evidence type="ECO:0000313" key="2">
    <source>
        <dbReference type="EMBL" id="MBD1400728.1"/>
    </source>
</evidence>
<keyword evidence="1" id="KW-0732">Signal</keyword>
<protein>
    <submittedName>
        <fullName evidence="2">Uncharacterized protein</fullName>
    </submittedName>
</protein>
<comment type="caution">
    <text evidence="2">The sequence shown here is derived from an EMBL/GenBank/DDBJ whole genome shotgun (WGS) entry which is preliminary data.</text>
</comment>
<dbReference type="PROSITE" id="PS51257">
    <property type="entry name" value="PROKAR_LIPOPROTEIN"/>
    <property type="match status" value="1"/>
</dbReference>
<sequence length="138" mass="15197">MKRTLRSLPPALFLFLLMGLQSVFGCPSAPATERSTAGIQVNLCHFFIDTDPADPCCDSAACHRAHLPLQNFGSPEYANQIKDLLPLILESRQQLPQSKAIKDFVPPSFSCKNTAQQPITSIAPRHALAFLRTTILLH</sequence>
<evidence type="ECO:0000313" key="3">
    <source>
        <dbReference type="Proteomes" id="UP000632828"/>
    </source>
</evidence>
<feature type="signal peptide" evidence="1">
    <location>
        <begin position="1"/>
        <end position="25"/>
    </location>
</feature>
<accession>A0A8J6QXG9</accession>
<dbReference type="RefSeq" id="WP_191155565.1">
    <property type="nucleotide sequence ID" value="NZ_JACWUN010000008.1"/>
</dbReference>
<proteinExistence type="predicted"/>
<evidence type="ECO:0000256" key="1">
    <source>
        <dbReference type="SAM" id="SignalP"/>
    </source>
</evidence>
<gene>
    <name evidence="2" type="ORF">ICT70_08610</name>
</gene>
<feature type="chain" id="PRO_5035261660" evidence="1">
    <location>
        <begin position="26"/>
        <end position="138"/>
    </location>
</feature>
<dbReference type="AlphaFoldDB" id="A0A8J6QXG9"/>
<dbReference type="EMBL" id="JACWUN010000008">
    <property type="protein sequence ID" value="MBD1400728.1"/>
    <property type="molecule type" value="Genomic_DNA"/>
</dbReference>